<keyword evidence="3" id="KW-1185">Reference proteome</keyword>
<dbReference type="InterPro" id="IPR034015">
    <property type="entry name" value="M1_LTA4H"/>
</dbReference>
<dbReference type="InterPro" id="IPR042097">
    <property type="entry name" value="Aminopeptidase_N-like_N_sf"/>
</dbReference>
<sequence length="787" mass="88683">MSGIYGLSYFLKRKPLFIVLILGGILSAPAQALFAQSFDYERYPKLDFDFTHMQLEMGLQPQNMRMNGAVTYQVKANISGADTVTLYAAHMEISAASVDGERVEFQLKNDSLLIPLLEPAERGQNHEIWVRYSTTPGFGLLKNNNGTVWTSQLPRAQRHWVPILDNPHVAMPTDLKISVPAEFTAWATGRKVGEEAVNEEVTQYNFVSKTDIPASELAFAIGNFQSQSTTFGIKRINMAVEQEPSGEVDLQQLLQQSYDWLGKVETEMQSEFPYERLNIVIMNDHGWETKSWGGGTIFIYQNRGSLQHQLLRGIIGQWIGSSQRAAQWSEADAITLYQTLVQQSMTGSTPTLDVQDLPRQSTPSVYDVFGPERWNAWQQQWLQWKEQSKAWMISDTHPGMLEQLSPVVQWSDYADLWYQKSGQPMFEIPRLTVAHDTSAADTTVADSVIYRVRYNRDLAGESITLGFEAVQGGYDELKTLRLHKVYAEGIETGEVTFTGLSDSVTVSVSPDIRTLRLEVPQELRLGIEEHKPVPFLIYELRNAESLNQRVRAARNLGKHTDNPDLQLAIVDALEGNVEPDVRAALLMSLADITRGAAGTEQLFLEALQSESRLVQKAGLKALQNYPESVEIQKRVRQMTASTNHIAIFKQGISVLSGIATQEELDAFLSEVARRDTVGYRSVAAIRQLASKGETGMLTEAERFLGGSYDYGVRQEALEVLTEYDENAQNWLQRGRELLTESRDPRIRFLVVRGLLQHQNSEIVSFLSEYLSDEYDARVYRAISEGMR</sequence>
<name>A0A521D0J1_9BACT</name>
<organism evidence="2 3">
    <name type="scientific">Fodinibius sediminis</name>
    <dbReference type="NCBI Taxonomy" id="1214077"/>
    <lineage>
        <taxon>Bacteria</taxon>
        <taxon>Pseudomonadati</taxon>
        <taxon>Balneolota</taxon>
        <taxon>Balneolia</taxon>
        <taxon>Balneolales</taxon>
        <taxon>Balneolaceae</taxon>
        <taxon>Fodinibius</taxon>
    </lineage>
</organism>
<dbReference type="InterPro" id="IPR011989">
    <property type="entry name" value="ARM-like"/>
</dbReference>
<dbReference type="Gene3D" id="2.60.40.1730">
    <property type="entry name" value="tricorn interacting facor f3 domain"/>
    <property type="match status" value="1"/>
</dbReference>
<evidence type="ECO:0000313" key="3">
    <source>
        <dbReference type="Proteomes" id="UP000317593"/>
    </source>
</evidence>
<evidence type="ECO:0000259" key="1">
    <source>
        <dbReference type="Pfam" id="PF17900"/>
    </source>
</evidence>
<dbReference type="EMBL" id="FXTH01000008">
    <property type="protein sequence ID" value="SMO65188.1"/>
    <property type="molecule type" value="Genomic_DNA"/>
</dbReference>
<accession>A0A521D0J1</accession>
<dbReference type="InterPro" id="IPR016024">
    <property type="entry name" value="ARM-type_fold"/>
</dbReference>
<gene>
    <name evidence="2" type="ORF">SAMN06265218_10861</name>
</gene>
<dbReference type="SUPFAM" id="SSF48371">
    <property type="entry name" value="ARM repeat"/>
    <property type="match status" value="1"/>
</dbReference>
<dbReference type="AlphaFoldDB" id="A0A521D0J1"/>
<dbReference type="Gene3D" id="1.25.10.10">
    <property type="entry name" value="Leucine-rich Repeat Variant"/>
    <property type="match status" value="1"/>
</dbReference>
<dbReference type="Proteomes" id="UP000317593">
    <property type="component" value="Unassembled WGS sequence"/>
</dbReference>
<dbReference type="InterPro" id="IPR045357">
    <property type="entry name" value="Aminopeptidase_N-like_N"/>
</dbReference>
<dbReference type="PANTHER" id="PTHR45726:SF3">
    <property type="entry name" value="LEUKOTRIENE A-4 HYDROLASE"/>
    <property type="match status" value="1"/>
</dbReference>
<proteinExistence type="predicted"/>
<dbReference type="SUPFAM" id="SSF63737">
    <property type="entry name" value="Leukotriene A4 hydrolase N-terminal domain"/>
    <property type="match status" value="1"/>
</dbReference>
<feature type="domain" description="Aminopeptidase N-like N-terminal" evidence="1">
    <location>
        <begin position="52"/>
        <end position="213"/>
    </location>
</feature>
<reference evidence="2 3" key="1">
    <citation type="submission" date="2017-05" db="EMBL/GenBank/DDBJ databases">
        <authorList>
            <person name="Varghese N."/>
            <person name="Submissions S."/>
        </authorList>
    </citation>
    <scope>NUCLEOTIDE SEQUENCE [LARGE SCALE GENOMIC DNA]</scope>
    <source>
        <strain evidence="2 3">DSM 21194</strain>
    </source>
</reference>
<dbReference type="Pfam" id="PF17900">
    <property type="entry name" value="Peptidase_M1_N"/>
    <property type="match status" value="1"/>
</dbReference>
<dbReference type="PANTHER" id="PTHR45726">
    <property type="entry name" value="LEUKOTRIENE A-4 HYDROLASE"/>
    <property type="match status" value="1"/>
</dbReference>
<dbReference type="OrthoDB" id="1522410at2"/>
<dbReference type="RefSeq" id="WP_142714487.1">
    <property type="nucleotide sequence ID" value="NZ_FXTH01000008.1"/>
</dbReference>
<protein>
    <submittedName>
        <fullName evidence="2">Peptidase family M1</fullName>
    </submittedName>
</protein>
<evidence type="ECO:0000313" key="2">
    <source>
        <dbReference type="EMBL" id="SMO65188.1"/>
    </source>
</evidence>